<dbReference type="EnsemblMetazoa" id="SCAU008858-RA">
    <property type="protein sequence ID" value="SCAU008858-PA"/>
    <property type="gene ID" value="SCAU008858"/>
</dbReference>
<keyword evidence="13" id="KW-1185">Reference proteome</keyword>
<evidence type="ECO:0000256" key="2">
    <source>
        <dbReference type="ARBA" id="ARBA00004324"/>
    </source>
</evidence>
<keyword evidence="5" id="KW-0597">Phosphoprotein</keyword>
<comment type="function">
    <text evidence="10">In unstressed cells, promotes SIAH1-mediated polyubiquitination and degradation of the serine/threonine-protein kinase HIPK2, probably by acting as a loading factor that potentiates complex formation between HIPK2 and ubiquitin ligase SIAH1. In response to DNA damage, localizes to the nucleus following phosphorylation by HIPK2 and modulates the expression of a subset of TP53/p53 target genes by binding to TP53 at target gene promoters. This limits the expression of a number of cell death-mediating TP53 target genes, reducing DNA damage-induced cell death. Enhances the binding of transcription factor TCF7L2/TCF4, a Wnt signaling pathway effector, to the promoters of target genes. Plays a role in stress granule formation.</text>
</comment>
<keyword evidence="7" id="KW-0539">Nucleus</keyword>
<evidence type="ECO:0000256" key="7">
    <source>
        <dbReference type="ARBA" id="ARBA00023242"/>
    </source>
</evidence>
<evidence type="ECO:0000313" key="12">
    <source>
        <dbReference type="EnsemblMetazoa" id="SCAU008858-PA"/>
    </source>
</evidence>
<protein>
    <recommendedName>
        <fullName evidence="3">DAZ-associated protein 2</fullName>
    </recommendedName>
    <alternativeName>
        <fullName evidence="8">Deleted in azoospermia-associated protein 2</fullName>
    </alternativeName>
    <alternativeName>
        <fullName evidence="9">Proline-rich transcript in brain protein</fullName>
    </alternativeName>
</protein>
<gene>
    <name evidence="12" type="primary">106084512</name>
</gene>
<accession>A0A1I8PKD0</accession>
<reference evidence="12" key="1">
    <citation type="submission" date="2020-05" db="UniProtKB">
        <authorList>
            <consortium name="EnsemblMetazoa"/>
        </authorList>
    </citation>
    <scope>IDENTIFICATION</scope>
    <source>
        <strain evidence="12">USDA</strain>
    </source>
</reference>
<evidence type="ECO:0000256" key="3">
    <source>
        <dbReference type="ARBA" id="ARBA00014066"/>
    </source>
</evidence>
<name>A0A1I8PKD0_STOCA</name>
<sequence>MANSGGGKPPLYPTAPPLGNDVAEEFHRGAPPPSYEESLKMSAATPAQRFPAPYYQQPTAAPQQPYQYQFPTQQPMSYASPLPPTAAHGGYVNPYPVHMQQHQMYYNAAASSNAMQQSSNVLEFHKRADIRTNAKGAIHVPPPPPGCAPTPGQLAAMTGQQVMVKQKKKSFF</sequence>
<evidence type="ECO:0000256" key="10">
    <source>
        <dbReference type="ARBA" id="ARBA00045449"/>
    </source>
</evidence>
<dbReference type="AlphaFoldDB" id="A0A1I8PKD0"/>
<feature type="region of interest" description="Disordered" evidence="11">
    <location>
        <begin position="1"/>
        <end position="42"/>
    </location>
</feature>
<dbReference type="GO" id="GO:0016607">
    <property type="term" value="C:nuclear speck"/>
    <property type="evidence" value="ECO:0007669"/>
    <property type="project" value="UniProtKB-SubCell"/>
</dbReference>
<proteinExistence type="predicted"/>
<keyword evidence="6" id="KW-0832">Ubl conjugation</keyword>
<dbReference type="Proteomes" id="UP000095300">
    <property type="component" value="Unassembled WGS sequence"/>
</dbReference>
<evidence type="ECO:0000256" key="11">
    <source>
        <dbReference type="SAM" id="MobiDB-lite"/>
    </source>
</evidence>
<evidence type="ECO:0000313" key="13">
    <source>
        <dbReference type="Proteomes" id="UP000095300"/>
    </source>
</evidence>
<evidence type="ECO:0000256" key="6">
    <source>
        <dbReference type="ARBA" id="ARBA00022843"/>
    </source>
</evidence>
<evidence type="ECO:0000256" key="5">
    <source>
        <dbReference type="ARBA" id="ARBA00022553"/>
    </source>
</evidence>
<dbReference type="GO" id="GO:0010494">
    <property type="term" value="C:cytoplasmic stress granule"/>
    <property type="evidence" value="ECO:0007669"/>
    <property type="project" value="UniProtKB-SubCell"/>
</dbReference>
<dbReference type="InterPro" id="IPR022730">
    <property type="entry name" value="DAZ_assoc-2"/>
</dbReference>
<evidence type="ECO:0000256" key="1">
    <source>
        <dbReference type="ARBA" id="ARBA00004210"/>
    </source>
</evidence>
<evidence type="ECO:0000256" key="4">
    <source>
        <dbReference type="ARBA" id="ARBA00022490"/>
    </source>
</evidence>
<dbReference type="VEuPathDB" id="VectorBase:SCAU008858"/>
<keyword evidence="4" id="KW-0963">Cytoplasm</keyword>
<dbReference type="Pfam" id="PF11029">
    <property type="entry name" value="DAZAP2"/>
    <property type="match status" value="1"/>
</dbReference>
<evidence type="ECO:0000256" key="9">
    <source>
        <dbReference type="ARBA" id="ARBA00034352"/>
    </source>
</evidence>
<comment type="subcellular location">
    <subcellularLocation>
        <location evidence="1">Cytoplasm</location>
        <location evidence="1">Stress granule</location>
    </subcellularLocation>
    <subcellularLocation>
        <location evidence="2">Nucleus speckle</location>
    </subcellularLocation>
</comment>
<dbReference type="OrthoDB" id="7969459at2759"/>
<organism evidence="12 13">
    <name type="scientific">Stomoxys calcitrans</name>
    <name type="common">Stable fly</name>
    <name type="synonym">Conops calcitrans</name>
    <dbReference type="NCBI Taxonomy" id="35570"/>
    <lineage>
        <taxon>Eukaryota</taxon>
        <taxon>Metazoa</taxon>
        <taxon>Ecdysozoa</taxon>
        <taxon>Arthropoda</taxon>
        <taxon>Hexapoda</taxon>
        <taxon>Insecta</taxon>
        <taxon>Pterygota</taxon>
        <taxon>Neoptera</taxon>
        <taxon>Endopterygota</taxon>
        <taxon>Diptera</taxon>
        <taxon>Brachycera</taxon>
        <taxon>Muscomorpha</taxon>
        <taxon>Muscoidea</taxon>
        <taxon>Muscidae</taxon>
        <taxon>Stomoxys</taxon>
    </lineage>
</organism>
<dbReference type="KEGG" id="scac:106084512"/>
<evidence type="ECO:0000256" key="8">
    <source>
        <dbReference type="ARBA" id="ARBA00032174"/>
    </source>
</evidence>